<proteinExistence type="predicted"/>
<name>A0ABP1CWG7_9APHY</name>
<gene>
    <name evidence="4" type="ORF">GFSPODELE1_LOCUS2474</name>
</gene>
<feature type="transmembrane region" description="Helical" evidence="2">
    <location>
        <begin position="425"/>
        <end position="448"/>
    </location>
</feature>
<evidence type="ECO:0000256" key="2">
    <source>
        <dbReference type="SAM" id="Phobius"/>
    </source>
</evidence>
<dbReference type="EMBL" id="OZ037954">
    <property type="protein sequence ID" value="CAL1699053.1"/>
    <property type="molecule type" value="Genomic_DNA"/>
</dbReference>
<dbReference type="SUPFAM" id="SSF48208">
    <property type="entry name" value="Six-hairpin glycosidases"/>
    <property type="match status" value="1"/>
</dbReference>
<feature type="compositionally biased region" description="Polar residues" evidence="1">
    <location>
        <begin position="504"/>
        <end position="513"/>
    </location>
</feature>
<dbReference type="InterPro" id="IPR053169">
    <property type="entry name" value="MUG_Protein"/>
</dbReference>
<protein>
    <recommendedName>
        <fullName evidence="6">Glycoside hydrolase family 76 protein</fullName>
    </recommendedName>
</protein>
<feature type="compositionally biased region" description="Polar residues" evidence="1">
    <location>
        <begin position="540"/>
        <end position="555"/>
    </location>
</feature>
<feature type="region of interest" description="Disordered" evidence="1">
    <location>
        <begin position="463"/>
        <end position="599"/>
    </location>
</feature>
<organism evidence="4 5">
    <name type="scientific">Somion occarium</name>
    <dbReference type="NCBI Taxonomy" id="3059160"/>
    <lineage>
        <taxon>Eukaryota</taxon>
        <taxon>Fungi</taxon>
        <taxon>Dikarya</taxon>
        <taxon>Basidiomycota</taxon>
        <taxon>Agaricomycotina</taxon>
        <taxon>Agaricomycetes</taxon>
        <taxon>Polyporales</taxon>
        <taxon>Cerrenaceae</taxon>
        <taxon>Somion</taxon>
    </lineage>
</organism>
<keyword evidence="5" id="KW-1185">Reference proteome</keyword>
<feature type="signal peptide" evidence="3">
    <location>
        <begin position="1"/>
        <end position="19"/>
    </location>
</feature>
<dbReference type="Gene3D" id="1.50.10.20">
    <property type="match status" value="1"/>
</dbReference>
<evidence type="ECO:0000313" key="5">
    <source>
        <dbReference type="Proteomes" id="UP001497453"/>
    </source>
</evidence>
<dbReference type="PANTHER" id="PTHR47791:SF3">
    <property type="entry name" value="MEIOTICALLY UP-REGULATED GENE 191 PROTEIN"/>
    <property type="match status" value="1"/>
</dbReference>
<evidence type="ECO:0000256" key="1">
    <source>
        <dbReference type="SAM" id="MobiDB-lite"/>
    </source>
</evidence>
<keyword evidence="2" id="KW-0812">Transmembrane</keyword>
<feature type="compositionally biased region" description="Polar residues" evidence="1">
    <location>
        <begin position="483"/>
        <end position="497"/>
    </location>
</feature>
<keyword evidence="2" id="KW-0472">Membrane</keyword>
<dbReference type="PANTHER" id="PTHR47791">
    <property type="entry name" value="MEIOTICALLY UP-REGULATED GENE 191 PROTEIN"/>
    <property type="match status" value="1"/>
</dbReference>
<feature type="chain" id="PRO_5045196596" description="Glycoside hydrolase family 76 protein" evidence="3">
    <location>
        <begin position="20"/>
        <end position="599"/>
    </location>
</feature>
<dbReference type="Pfam" id="PF03663">
    <property type="entry name" value="Glyco_hydro_76"/>
    <property type="match status" value="1"/>
</dbReference>
<keyword evidence="2" id="KW-1133">Transmembrane helix</keyword>
<feature type="region of interest" description="Disordered" evidence="1">
    <location>
        <begin position="398"/>
        <end position="419"/>
    </location>
</feature>
<sequence>MLVLLLGLLLSIFPTLLFAEDFSIPSAWRKPTSDRTFSERANISQAVIDSIVLLFNASTGQLDVHTIRQLVMCHCASRLHRRKQGERSCCRQSSRDRLPASSRILPASKLNTDPLNWALAAIYAYRAYGEAYLLNIAQSVWDQTNVYAITKSQAFDGLHPMKNVTFPGKCGDSSVAGGVFYIVDNLQNTDVNGATVGGFMALSAHLYEATKDEKYATAAEASAEFIRTFMYNGTIIIDTITLATCAVSTLPVTYNSGFFIEGVSVLADVTQNTTWNLFLNQLIADTIKFPIWTGSDGILIERAGEPKDALTNSFGKALKGIFIRGLYEAWTRAPSNSDVATLIRRFIVVQYNALLDLASAPGSNLYSPRLHGPPVDHLLPWGQLAALDILNSAMSFAPRSQDNTTSSSPPPSTDSDSHKSVNKGLIVGVTIGAIALVAIIAAIAFFLWRRRKRSEYQSTYGRAILDPPEPFDVSQPVDMSQVLPPTTSSSAPRNPSSEPLLLPTISSTNTMTPPSEKRGAPFVLTYTPRVSSTSRDENASSDQGSSRPSAPSTRVTADDNPDSIPELVQRLNRAMANLPPGGRGTSVTEEEPPQYEPTS</sequence>
<evidence type="ECO:0000256" key="3">
    <source>
        <dbReference type="SAM" id="SignalP"/>
    </source>
</evidence>
<dbReference type="Proteomes" id="UP001497453">
    <property type="component" value="Chromosome 11"/>
</dbReference>
<evidence type="ECO:0008006" key="6">
    <source>
        <dbReference type="Google" id="ProtNLM"/>
    </source>
</evidence>
<accession>A0ABP1CWG7</accession>
<dbReference type="InterPro" id="IPR008928">
    <property type="entry name" value="6-hairpin_glycosidase_sf"/>
</dbReference>
<keyword evidence="3" id="KW-0732">Signal</keyword>
<dbReference type="InterPro" id="IPR005198">
    <property type="entry name" value="Glyco_hydro_76"/>
</dbReference>
<reference evidence="5" key="1">
    <citation type="submission" date="2024-04" db="EMBL/GenBank/DDBJ databases">
        <authorList>
            <person name="Shaw F."/>
            <person name="Minotto A."/>
        </authorList>
    </citation>
    <scope>NUCLEOTIDE SEQUENCE [LARGE SCALE GENOMIC DNA]</scope>
</reference>
<evidence type="ECO:0000313" key="4">
    <source>
        <dbReference type="EMBL" id="CAL1699053.1"/>
    </source>
</evidence>